<name>A0AAQ4FJS0_AMBAM</name>
<dbReference type="AlphaFoldDB" id="A0AAQ4FJS0"/>
<feature type="region of interest" description="Disordered" evidence="1">
    <location>
        <begin position="105"/>
        <end position="140"/>
    </location>
</feature>
<protein>
    <submittedName>
        <fullName evidence="2">Uncharacterized protein</fullName>
    </submittedName>
</protein>
<evidence type="ECO:0000313" key="3">
    <source>
        <dbReference type="Proteomes" id="UP001321473"/>
    </source>
</evidence>
<sequence length="480" mass="52696">MEEVLRRREERASKQKQQEQSNKVKRSKTTGTKRLGSASKGSYKRGSCSKGKEDGIQQRVVRRVTAKSSSSSNAIAHDDEIVYKDVLAAANCGFPCGEEDEVVVIDSDDDNNKKSSSTTSRKKKSDATSSSSAAASTATTTTTAAEELIAEMEYFTDVGYRPRGGVYSYVCCPQQLNPTYEKYFTTQDGGRTSSSSKKRLRAKTGVGSAAVALASVGDATMGVKQTSAVFADAMLNKLLLHDLQLPFPRAKICIVYLNVFDGWDSSECHRFSEYVIDGFDDRASTTEEEMRETAREALCNPVETAPAQAKVAYANVFAALANLVGIDDDARMLFSETIPGVQEVYDVPLRYRSLFERTLEPDAKCLTLCYNWKKEEISPCALVNTALNRCSERAFGTPSPPRAAGYTSSGVSSPMFMEPIVLLGHVEYIKKHFIAPELMTKKKTTPTTTPITVTKTHRIALLQAKEHAERMKSTNTEGLD</sequence>
<feature type="compositionally biased region" description="Basic and acidic residues" evidence="1">
    <location>
        <begin position="1"/>
        <end position="17"/>
    </location>
</feature>
<feature type="region of interest" description="Disordered" evidence="1">
    <location>
        <begin position="1"/>
        <end position="72"/>
    </location>
</feature>
<organism evidence="2 3">
    <name type="scientific">Amblyomma americanum</name>
    <name type="common">Lone star tick</name>
    <dbReference type="NCBI Taxonomy" id="6943"/>
    <lineage>
        <taxon>Eukaryota</taxon>
        <taxon>Metazoa</taxon>
        <taxon>Ecdysozoa</taxon>
        <taxon>Arthropoda</taxon>
        <taxon>Chelicerata</taxon>
        <taxon>Arachnida</taxon>
        <taxon>Acari</taxon>
        <taxon>Parasitiformes</taxon>
        <taxon>Ixodida</taxon>
        <taxon>Ixodoidea</taxon>
        <taxon>Ixodidae</taxon>
        <taxon>Amblyomminae</taxon>
        <taxon>Amblyomma</taxon>
    </lineage>
</organism>
<dbReference type="Proteomes" id="UP001321473">
    <property type="component" value="Unassembled WGS sequence"/>
</dbReference>
<proteinExistence type="predicted"/>
<evidence type="ECO:0000313" key="2">
    <source>
        <dbReference type="EMBL" id="KAK8787316.1"/>
    </source>
</evidence>
<comment type="caution">
    <text evidence="2">The sequence shown here is derived from an EMBL/GenBank/DDBJ whole genome shotgun (WGS) entry which is preliminary data.</text>
</comment>
<dbReference type="EMBL" id="JARKHS020001938">
    <property type="protein sequence ID" value="KAK8787316.1"/>
    <property type="molecule type" value="Genomic_DNA"/>
</dbReference>
<keyword evidence="3" id="KW-1185">Reference proteome</keyword>
<evidence type="ECO:0000256" key="1">
    <source>
        <dbReference type="SAM" id="MobiDB-lite"/>
    </source>
</evidence>
<feature type="compositionally biased region" description="Low complexity" evidence="1">
    <location>
        <begin position="127"/>
        <end position="140"/>
    </location>
</feature>
<gene>
    <name evidence="2" type="ORF">V5799_022908</name>
</gene>
<accession>A0AAQ4FJS0</accession>
<reference evidence="2 3" key="1">
    <citation type="journal article" date="2023" name="Arcadia Sci">
        <title>De novo assembly of a long-read Amblyomma americanum tick genome.</title>
        <authorList>
            <person name="Chou S."/>
            <person name="Poskanzer K.E."/>
            <person name="Rollins M."/>
            <person name="Thuy-Boun P.S."/>
        </authorList>
    </citation>
    <scope>NUCLEOTIDE SEQUENCE [LARGE SCALE GENOMIC DNA]</scope>
    <source>
        <strain evidence="2">F_SG_1</strain>
        <tissue evidence="2">Salivary glands</tissue>
    </source>
</reference>